<organism evidence="13 14">
    <name type="scientific">Strongyloides venezuelensis</name>
    <name type="common">Threadworm</name>
    <dbReference type="NCBI Taxonomy" id="75913"/>
    <lineage>
        <taxon>Eukaryota</taxon>
        <taxon>Metazoa</taxon>
        <taxon>Ecdysozoa</taxon>
        <taxon>Nematoda</taxon>
        <taxon>Chromadorea</taxon>
        <taxon>Rhabditida</taxon>
        <taxon>Tylenchina</taxon>
        <taxon>Panagrolaimomorpha</taxon>
        <taxon>Strongyloidoidea</taxon>
        <taxon>Strongyloididae</taxon>
        <taxon>Strongyloides</taxon>
    </lineage>
</organism>
<dbReference type="SUPFAM" id="SSF51905">
    <property type="entry name" value="FAD/NAD(P)-binding domain"/>
    <property type="match status" value="1"/>
</dbReference>
<dbReference type="PROSITE" id="PS01304">
    <property type="entry name" value="UBIH"/>
    <property type="match status" value="1"/>
</dbReference>
<dbReference type="InterPro" id="IPR018168">
    <property type="entry name" value="Ubi_Hdrlase_CS"/>
</dbReference>
<dbReference type="PRINTS" id="PR00420">
    <property type="entry name" value="RNGMNOXGNASE"/>
</dbReference>
<reference evidence="14" key="2">
    <citation type="submission" date="2015-08" db="UniProtKB">
        <authorList>
            <consortium name="WormBaseParasite"/>
        </authorList>
    </citation>
    <scope>IDENTIFICATION</scope>
</reference>
<dbReference type="AlphaFoldDB" id="A0A0K0FEV9"/>
<dbReference type="NCBIfam" id="TIGR01989">
    <property type="entry name" value="COQ6"/>
    <property type="match status" value="1"/>
</dbReference>
<comment type="function">
    <text evidence="11">FAD-dependent monooxygenase required for two non-consecutive steps during ubiquinone biosynthesis. Required for the C5-ring hydroxylation during ubiquinone biosynthesis by catalyzing the hydroxylation of 4-hydroxy-3-(all-trans-polyprenyl)benzoic acid to 3,4-dihydroxy-5-(all-trans-polyprenyl)benzoic acid. Also acts downstream of coq4, for the C1-hydroxylation during ubiquinone biosynthesis by catalyzing the hydroxylation of 2-methoxy-6-(all-trans-polyprenyl)phenol to 2-methoxy-6-(all-trans-polyprenyl)benzene-1,4-diol. The electrons required for the hydroxylation reaction are funneled indirectly to coq6 from NADPH via a ferredoxin/ferredoxin reductase system.</text>
</comment>
<evidence type="ECO:0000313" key="14">
    <source>
        <dbReference type="WBParaSite" id="SVE_0739800.1"/>
    </source>
</evidence>
<dbReference type="PANTHER" id="PTHR43876:SF7">
    <property type="entry name" value="UBIQUINONE BIOSYNTHESIS MONOOXYGENASE COQ6, MITOCHONDRIAL"/>
    <property type="match status" value="1"/>
</dbReference>
<dbReference type="Gene3D" id="3.50.50.60">
    <property type="entry name" value="FAD/NAD(P)-binding domain"/>
    <property type="match status" value="2"/>
</dbReference>
<reference evidence="13" key="1">
    <citation type="submission" date="2014-07" db="EMBL/GenBank/DDBJ databases">
        <authorList>
            <person name="Martin A.A"/>
            <person name="De Silva N."/>
        </authorList>
    </citation>
    <scope>NUCLEOTIDE SEQUENCE</scope>
</reference>
<accession>A0A0K0FEV9</accession>
<comment type="subunit">
    <text evidence="11">Component of a multi-subunit COQ enzyme complex.</text>
</comment>
<name>A0A0K0FEV9_STRVS</name>
<proteinExistence type="inferred from homology"/>
<dbReference type="UniPathway" id="UPA00232"/>
<dbReference type="GO" id="GO:0106364">
    <property type="term" value="F:4-hydroxy-3-all-trans-polyprenylbenzoate oxygenase activity"/>
    <property type="evidence" value="ECO:0007669"/>
    <property type="project" value="UniProtKB-EC"/>
</dbReference>
<comment type="catalytic activity">
    <reaction evidence="11">
        <text>a 4-hydroxy-3-(all-trans-polyprenyl)benzoate + 2 reduced [2Fe-2S]-[ferredoxin] + O2 + 2 H(+) = a 3,4-dihydroxy-5-(all-trans-polyprenyl)benzoate + 2 oxidized [2Fe-2S]-[ferredoxin] + H2O</text>
        <dbReference type="Rhea" id="RHEA:81195"/>
        <dbReference type="Rhea" id="RHEA-COMP:9514"/>
        <dbReference type="Rhea" id="RHEA-COMP:10000"/>
        <dbReference type="Rhea" id="RHEA-COMP:10001"/>
        <dbReference type="Rhea" id="RHEA-COMP:10930"/>
        <dbReference type="ChEBI" id="CHEBI:15377"/>
        <dbReference type="ChEBI" id="CHEBI:15378"/>
        <dbReference type="ChEBI" id="CHEBI:15379"/>
        <dbReference type="ChEBI" id="CHEBI:33737"/>
        <dbReference type="ChEBI" id="CHEBI:33738"/>
        <dbReference type="ChEBI" id="CHEBI:64694"/>
        <dbReference type="ChEBI" id="CHEBI:78396"/>
        <dbReference type="EC" id="1.14.15.45"/>
    </reaction>
</comment>
<evidence type="ECO:0000256" key="1">
    <source>
        <dbReference type="ARBA" id="ARBA00001974"/>
    </source>
</evidence>
<dbReference type="GO" id="GO:0120538">
    <property type="term" value="F:2-methoxy-6-polyprenolphenol 4-hydroxylase activity"/>
    <property type="evidence" value="ECO:0007669"/>
    <property type="project" value="UniProtKB-EC"/>
</dbReference>
<evidence type="ECO:0000256" key="3">
    <source>
        <dbReference type="ARBA" id="ARBA00022630"/>
    </source>
</evidence>
<keyword evidence="5 11" id="KW-0999">Mitochondrion inner membrane</keyword>
<keyword evidence="10 11" id="KW-0472">Membrane</keyword>
<dbReference type="Pfam" id="PF01494">
    <property type="entry name" value="FAD_binding_3"/>
    <property type="match status" value="2"/>
</dbReference>
<dbReference type="STRING" id="75913.A0A0K0FEV9"/>
<dbReference type="InterPro" id="IPR051205">
    <property type="entry name" value="UbiH/COQ6_monooxygenase"/>
</dbReference>
<evidence type="ECO:0000313" key="13">
    <source>
        <dbReference type="Proteomes" id="UP000035680"/>
    </source>
</evidence>
<dbReference type="WBParaSite" id="SVE_0739800.1">
    <property type="protein sequence ID" value="SVE_0739800.1"/>
    <property type="gene ID" value="SVE_0739800"/>
</dbReference>
<keyword evidence="9 11" id="KW-0496">Mitochondrion</keyword>
<evidence type="ECO:0000256" key="4">
    <source>
        <dbReference type="ARBA" id="ARBA00022688"/>
    </source>
</evidence>
<comment type="catalytic activity">
    <reaction evidence="11">
        <text>a 2-methoxy-6-(all-trans-polyprenyl)phenol + 2 reduced [2Fe-2S]-[ferredoxin] + O2 + 2 H(+) = a 2-methoxy-6-(all-trans-polyprenyl)benzene-1,4-diol + 2 oxidized [2Fe-2S]-[ferredoxin] + H2O</text>
        <dbReference type="Rhea" id="RHEA:81183"/>
        <dbReference type="Rhea" id="RHEA-COMP:9551"/>
        <dbReference type="Rhea" id="RHEA-COMP:10000"/>
        <dbReference type="Rhea" id="RHEA-COMP:10001"/>
        <dbReference type="Rhea" id="RHEA-COMP:10858"/>
        <dbReference type="ChEBI" id="CHEBI:15377"/>
        <dbReference type="ChEBI" id="CHEBI:15378"/>
        <dbReference type="ChEBI" id="CHEBI:15379"/>
        <dbReference type="ChEBI" id="CHEBI:33737"/>
        <dbReference type="ChEBI" id="CHEBI:33738"/>
        <dbReference type="ChEBI" id="CHEBI:62731"/>
        <dbReference type="ChEBI" id="CHEBI:84166"/>
        <dbReference type="EC" id="1.14.15.46"/>
    </reaction>
</comment>
<dbReference type="NCBIfam" id="TIGR01988">
    <property type="entry name" value="Ubi-OHases"/>
    <property type="match status" value="1"/>
</dbReference>
<dbReference type="GO" id="GO:0031314">
    <property type="term" value="C:extrinsic component of mitochondrial inner membrane"/>
    <property type="evidence" value="ECO:0007669"/>
    <property type="project" value="UniProtKB-UniRule"/>
</dbReference>
<feature type="domain" description="FAD-binding" evidence="12">
    <location>
        <begin position="20"/>
        <end position="285"/>
    </location>
</feature>
<evidence type="ECO:0000256" key="7">
    <source>
        <dbReference type="ARBA" id="ARBA00023002"/>
    </source>
</evidence>
<dbReference type="EC" id="1.14.15.45" evidence="11"/>
<evidence type="ECO:0000256" key="10">
    <source>
        <dbReference type="ARBA" id="ARBA00023136"/>
    </source>
</evidence>
<dbReference type="InterPro" id="IPR010971">
    <property type="entry name" value="UbiH/COQ6"/>
</dbReference>
<feature type="domain" description="FAD-binding" evidence="12">
    <location>
        <begin position="339"/>
        <end position="402"/>
    </location>
</feature>
<evidence type="ECO:0000256" key="6">
    <source>
        <dbReference type="ARBA" id="ARBA00022827"/>
    </source>
</evidence>
<dbReference type="EC" id="1.14.15.46" evidence="11"/>
<comment type="subcellular location">
    <subcellularLocation>
        <location evidence="11">Mitochondrion inner membrane</location>
        <topology evidence="11">Peripheral membrane protein</topology>
        <orientation evidence="11">Matrix side</orientation>
    </subcellularLocation>
</comment>
<dbReference type="InterPro" id="IPR036188">
    <property type="entry name" value="FAD/NAD-bd_sf"/>
</dbReference>
<sequence length="454" mass="49760">MVSSCLIQSRRFLSSSKFYDVVVVGGGMVGNAMTAALGGSPAMKESEILLLEAGKAQKLPDKPSEVFSNRVSAVSPASVNLFKKLGVWENIVNYRVAPVNEMRVMDDCSQSNIFFDTTSPSEVIAHIIENNLIIGCLHNKITTYDNVEVREQVNVTEIQIPSTLGELAKIKLSDGSSISTNLVIGADGFNSSVRKAMGTDYTTWNYDQMGIVGTLKICNNDLKNDTAWQRFTSLGPLALLPLGDGFSSLVWTTSIENGKRLLGLKEDEFIDELNYHLQTESKQNSFVNQSLFLFEKLVDRLPLGAASEKASLTTGVKIPHVVSLQTDTRAGFPLGFGHAHSYISPRAALIGDAAHRMHPLAGQGVNLGWSDVRILLDVIENLTKQGGDLGSLTYLKDYESEAQKHNLPVMVGVDWLNRLYRTEFTPVVMARSLGLFGVNKLTPLKDFIIYQASH</sequence>
<evidence type="ECO:0000256" key="8">
    <source>
        <dbReference type="ARBA" id="ARBA00023033"/>
    </source>
</evidence>
<dbReference type="Proteomes" id="UP000035680">
    <property type="component" value="Unassembled WGS sequence"/>
</dbReference>
<dbReference type="GO" id="GO:0071949">
    <property type="term" value="F:FAD binding"/>
    <property type="evidence" value="ECO:0007669"/>
    <property type="project" value="InterPro"/>
</dbReference>
<evidence type="ECO:0000256" key="2">
    <source>
        <dbReference type="ARBA" id="ARBA00005349"/>
    </source>
</evidence>
<comment type="pathway">
    <text evidence="11">Cofactor biosynthesis; ubiquinone biosynthesis.</text>
</comment>
<evidence type="ECO:0000256" key="5">
    <source>
        <dbReference type="ARBA" id="ARBA00022792"/>
    </source>
</evidence>
<comment type="similarity">
    <text evidence="2 11">Belongs to the UbiH/COQ6 family.</text>
</comment>
<evidence type="ECO:0000256" key="11">
    <source>
        <dbReference type="HAMAP-Rule" id="MF_03193"/>
    </source>
</evidence>
<comment type="cofactor">
    <cofactor evidence="1 11">
        <name>FAD</name>
        <dbReference type="ChEBI" id="CHEBI:57692"/>
    </cofactor>
</comment>
<keyword evidence="13" id="KW-1185">Reference proteome</keyword>
<keyword evidence="3 11" id="KW-0285">Flavoprotein</keyword>
<dbReference type="GO" id="GO:0016712">
    <property type="term" value="F:oxidoreductase activity, acting on paired donors, with incorporation or reduction of molecular oxygen, reduced flavin or flavoprotein as one donor, and incorporation of one atom of oxygen"/>
    <property type="evidence" value="ECO:0007669"/>
    <property type="project" value="UniProtKB-UniRule"/>
</dbReference>
<keyword evidence="7 11" id="KW-0560">Oxidoreductase</keyword>
<keyword evidence="4 11" id="KW-0831">Ubiquinone biosynthesis</keyword>
<dbReference type="HAMAP" id="MF_03193">
    <property type="entry name" value="COQ6_monooxygenase"/>
    <property type="match status" value="1"/>
</dbReference>
<dbReference type="InterPro" id="IPR002938">
    <property type="entry name" value="FAD-bd"/>
</dbReference>
<protein>
    <recommendedName>
        <fullName evidence="11">Ubiquinone biosynthesis monooxygenase COQ6, mitochondrial</fullName>
        <ecNumber evidence="11">1.14.15.45</ecNumber>
    </recommendedName>
    <alternativeName>
        <fullName evidence="11">2-methoxy-6-polyprenolphenol 4-hydroxylase</fullName>
        <ecNumber evidence="11">1.14.15.46</ecNumber>
    </alternativeName>
</protein>
<evidence type="ECO:0000259" key="12">
    <source>
        <dbReference type="Pfam" id="PF01494"/>
    </source>
</evidence>
<keyword evidence="8 11" id="KW-0503">Monooxygenase</keyword>
<keyword evidence="6 11" id="KW-0274">FAD</keyword>
<evidence type="ECO:0000256" key="9">
    <source>
        <dbReference type="ARBA" id="ARBA00023128"/>
    </source>
</evidence>
<dbReference type="FunFam" id="3.50.50.60:FF:000021">
    <property type="entry name" value="Ubiquinone biosynthesis monooxygenase COQ6"/>
    <property type="match status" value="1"/>
</dbReference>
<dbReference type="InterPro" id="IPR000689">
    <property type="entry name" value="UbQ_mOase_COQ6"/>
</dbReference>
<dbReference type="PANTHER" id="PTHR43876">
    <property type="entry name" value="UBIQUINONE BIOSYNTHESIS MONOOXYGENASE COQ6, MITOCHONDRIAL"/>
    <property type="match status" value="1"/>
</dbReference>